<keyword evidence="1" id="KW-0255">Endonuclease</keyword>
<proteinExistence type="predicted"/>
<keyword evidence="2" id="KW-1185">Reference proteome</keyword>
<organism evidence="1 2">
    <name type="scientific">Streptomyces violaceoruber</name>
    <dbReference type="NCBI Taxonomy" id="1935"/>
    <lineage>
        <taxon>Bacteria</taxon>
        <taxon>Bacillati</taxon>
        <taxon>Actinomycetota</taxon>
        <taxon>Actinomycetes</taxon>
        <taxon>Kitasatosporales</taxon>
        <taxon>Streptomycetaceae</taxon>
        <taxon>Streptomyces</taxon>
        <taxon>Streptomyces violaceoruber group</taxon>
    </lineage>
</organism>
<evidence type="ECO:0000313" key="2">
    <source>
        <dbReference type="Proteomes" id="UP001303608"/>
    </source>
</evidence>
<evidence type="ECO:0000313" key="1">
    <source>
        <dbReference type="EMBL" id="WOY96876.1"/>
    </source>
</evidence>
<reference evidence="1" key="1">
    <citation type="submission" date="2023-10" db="EMBL/GenBank/DDBJ databases">
        <title>The genome sequence of Streptomyces violaceoruber CGMCC 4.1801.</title>
        <authorList>
            <person name="Mo P."/>
        </authorList>
    </citation>
    <scope>NUCLEOTIDE SEQUENCE</scope>
    <source>
        <strain evidence="1">CGMCC 4.1801</strain>
    </source>
</reference>
<gene>
    <name evidence="1" type="ORF">R2E43_05265</name>
</gene>
<keyword evidence="1" id="KW-0378">Hydrolase</keyword>
<accession>A0ACD4WI79</accession>
<dbReference type="EC" id="3.1.21.-" evidence="1"/>
<dbReference type="Proteomes" id="UP001303608">
    <property type="component" value="Chromosome"/>
</dbReference>
<dbReference type="EMBL" id="CP137734">
    <property type="protein sequence ID" value="WOY96876.1"/>
    <property type="molecule type" value="Genomic_DNA"/>
</dbReference>
<sequence>MSTVLGIALPPQWSATRLKHVTAALNRGSAPNYADAGPVRAVSQASNQPGGINWERTRFHDFHGIPSTLKGHLHPDDLLINSTGTGTLGRVGYFTGSPDGLPCMADSHVTLARTRREQLNPRYAYYWLTSKPFQEYVYSALVVGATNQIELNRDRLADAPVPLPQLSEQLRIAEFLDIETAKIDHYVSLYTKLQCKLREKHQSITESLLLHGNETESVPPSSGGAPFPSSFHIGRLKHAATRIDVGIAEAATHAYATTGSPLIRSMNIRPNRLELDDLLYIEPWFAERNKSKYVRAGDILTVRTGNAGISAVVPQKMDRSQTFTQLITTPKEGFSAEYFCQFLNSRVGREYFKLVSWGSAQPNISVPLLANTPVPIPQVHIQEAIASRINQNQATFDDLDTKISTACELAAERRQTLITAAVTGQFDVSAASGRNVTEGVSA</sequence>
<name>A0ACD4WI79_STRVN</name>
<protein>
    <submittedName>
        <fullName evidence="1">Restriction endonuclease subunit S</fullName>
        <ecNumber evidence="1">3.1.21.-</ecNumber>
    </submittedName>
</protein>
<keyword evidence="1" id="KW-0540">Nuclease</keyword>